<sequence>MQNHWVSGTLIWDMVLKLQGLTMVPQQQVRMEDCGLAPASRFHWRGESQLVVGGTQACHTCLKSTLLIREFFQLRAHNQFATVQDRGEERRGEERRGEERRGEEG</sequence>
<gene>
    <name evidence="3" type="ORF">PLEPLA_LOCUS34178</name>
</gene>
<evidence type="ECO:0000313" key="4">
    <source>
        <dbReference type="Proteomes" id="UP001153269"/>
    </source>
</evidence>
<feature type="region of interest" description="Disordered" evidence="1">
    <location>
        <begin position="83"/>
        <end position="105"/>
    </location>
</feature>
<name>A0A9N7V941_PLEPL</name>
<evidence type="ECO:0000256" key="2">
    <source>
        <dbReference type="SAM" id="SignalP"/>
    </source>
</evidence>
<keyword evidence="4" id="KW-1185">Reference proteome</keyword>
<organism evidence="3 4">
    <name type="scientific">Pleuronectes platessa</name>
    <name type="common">European plaice</name>
    <dbReference type="NCBI Taxonomy" id="8262"/>
    <lineage>
        <taxon>Eukaryota</taxon>
        <taxon>Metazoa</taxon>
        <taxon>Chordata</taxon>
        <taxon>Craniata</taxon>
        <taxon>Vertebrata</taxon>
        <taxon>Euteleostomi</taxon>
        <taxon>Actinopterygii</taxon>
        <taxon>Neopterygii</taxon>
        <taxon>Teleostei</taxon>
        <taxon>Neoteleostei</taxon>
        <taxon>Acanthomorphata</taxon>
        <taxon>Carangaria</taxon>
        <taxon>Pleuronectiformes</taxon>
        <taxon>Pleuronectoidei</taxon>
        <taxon>Pleuronectidae</taxon>
        <taxon>Pleuronectes</taxon>
    </lineage>
</organism>
<comment type="caution">
    <text evidence="3">The sequence shown here is derived from an EMBL/GenBank/DDBJ whole genome shotgun (WGS) entry which is preliminary data.</text>
</comment>
<dbReference type="AlphaFoldDB" id="A0A9N7V941"/>
<dbReference type="Proteomes" id="UP001153269">
    <property type="component" value="Unassembled WGS sequence"/>
</dbReference>
<protein>
    <submittedName>
        <fullName evidence="3">Uncharacterized protein</fullName>
    </submittedName>
</protein>
<feature type="compositionally biased region" description="Basic and acidic residues" evidence="1">
    <location>
        <begin position="85"/>
        <end position="105"/>
    </location>
</feature>
<reference evidence="3" key="1">
    <citation type="submission" date="2020-03" db="EMBL/GenBank/DDBJ databases">
        <authorList>
            <person name="Weist P."/>
        </authorList>
    </citation>
    <scope>NUCLEOTIDE SEQUENCE</scope>
</reference>
<proteinExistence type="predicted"/>
<dbReference type="EMBL" id="CADEAL010003915">
    <property type="protein sequence ID" value="CAB1446452.1"/>
    <property type="molecule type" value="Genomic_DNA"/>
</dbReference>
<feature type="signal peptide" evidence="2">
    <location>
        <begin position="1"/>
        <end position="20"/>
    </location>
</feature>
<keyword evidence="2" id="KW-0732">Signal</keyword>
<feature type="chain" id="PRO_5040370592" evidence="2">
    <location>
        <begin position="21"/>
        <end position="105"/>
    </location>
</feature>
<evidence type="ECO:0000256" key="1">
    <source>
        <dbReference type="SAM" id="MobiDB-lite"/>
    </source>
</evidence>
<accession>A0A9N7V941</accession>
<evidence type="ECO:0000313" key="3">
    <source>
        <dbReference type="EMBL" id="CAB1446452.1"/>
    </source>
</evidence>